<comment type="caution">
    <text evidence="1">The sequence shown here is derived from an EMBL/GenBank/DDBJ whole genome shotgun (WGS) entry which is preliminary data.</text>
</comment>
<dbReference type="RefSeq" id="WP_380673483.1">
    <property type="nucleotide sequence ID" value="NZ_JBHTCJ010000029.1"/>
</dbReference>
<dbReference type="EMBL" id="JBHTCJ010000029">
    <property type="protein sequence ID" value="MFC7345082.1"/>
    <property type="molecule type" value="Genomic_DNA"/>
</dbReference>
<accession>A0ABW2LR89</accession>
<evidence type="ECO:0000313" key="1">
    <source>
        <dbReference type="EMBL" id="MFC7345082.1"/>
    </source>
</evidence>
<reference evidence="2" key="1">
    <citation type="journal article" date="2019" name="Int. J. Syst. Evol. Microbiol.">
        <title>The Global Catalogue of Microorganisms (GCM) 10K type strain sequencing project: providing services to taxonomists for standard genome sequencing and annotation.</title>
        <authorList>
            <consortium name="The Broad Institute Genomics Platform"/>
            <consortium name="The Broad Institute Genome Sequencing Center for Infectious Disease"/>
            <person name="Wu L."/>
            <person name="Ma J."/>
        </authorList>
    </citation>
    <scope>NUCLEOTIDE SEQUENCE [LARGE SCALE GENOMIC DNA]</scope>
    <source>
        <strain evidence="2">WLHS5</strain>
    </source>
</reference>
<gene>
    <name evidence="1" type="ORF">ACFQRI_27025</name>
</gene>
<protein>
    <submittedName>
        <fullName evidence="1">Uncharacterized protein</fullName>
    </submittedName>
</protein>
<organism evidence="1 2">
    <name type="scientific">Saccharopolyspora griseoalba</name>
    <dbReference type="NCBI Taxonomy" id="1431848"/>
    <lineage>
        <taxon>Bacteria</taxon>
        <taxon>Bacillati</taxon>
        <taxon>Actinomycetota</taxon>
        <taxon>Actinomycetes</taxon>
        <taxon>Pseudonocardiales</taxon>
        <taxon>Pseudonocardiaceae</taxon>
        <taxon>Saccharopolyspora</taxon>
    </lineage>
</organism>
<sequence>MQDDDETELREAQRSLLRDAAAVVRRRYARNAGGDRSLPPALAEGLANFFEGVSRCEAPSHDVDRDEAIALAHRLIDDDHPERSRLWPA</sequence>
<dbReference type="Proteomes" id="UP001596504">
    <property type="component" value="Unassembled WGS sequence"/>
</dbReference>
<proteinExistence type="predicted"/>
<keyword evidence="2" id="KW-1185">Reference proteome</keyword>
<name>A0ABW2LR89_9PSEU</name>
<evidence type="ECO:0000313" key="2">
    <source>
        <dbReference type="Proteomes" id="UP001596504"/>
    </source>
</evidence>